<reference evidence="4" key="1">
    <citation type="submission" date="2011-09" db="EMBL/GenBank/DDBJ databases">
        <title>The permanent draft genome of Mucilaginibacter paludis DSM 18603.</title>
        <authorList>
            <consortium name="US DOE Joint Genome Institute (JGI-PGF)"/>
            <person name="Lucas S."/>
            <person name="Han J."/>
            <person name="Lapidus A."/>
            <person name="Bruce D."/>
            <person name="Goodwin L."/>
            <person name="Pitluck S."/>
            <person name="Peters L."/>
            <person name="Kyrpides N."/>
            <person name="Mavromatis K."/>
            <person name="Ivanova N."/>
            <person name="Mikhailova N."/>
            <person name="Held B."/>
            <person name="Detter J.C."/>
            <person name="Tapia R."/>
            <person name="Han C."/>
            <person name="Land M."/>
            <person name="Hauser L."/>
            <person name="Markowitz V."/>
            <person name="Cheng J.-F."/>
            <person name="Hugenholtz P."/>
            <person name="Woyke T."/>
            <person name="Wu D."/>
            <person name="Tindall B."/>
            <person name="Brambilla E."/>
            <person name="Klenk H.-P."/>
            <person name="Eisen J.A."/>
        </authorList>
    </citation>
    <scope>NUCLEOTIDE SEQUENCE [LARGE SCALE GENOMIC DNA]</scope>
    <source>
        <strain evidence="4">DSM 18603</strain>
    </source>
</reference>
<comment type="subunit">
    <text evidence="2">Monomer.</text>
</comment>
<gene>
    <name evidence="4" type="ORF">Mucpa_1213</name>
</gene>
<dbReference type="Pfam" id="PF01263">
    <property type="entry name" value="Aldose_epim"/>
    <property type="match status" value="1"/>
</dbReference>
<dbReference type="Gene3D" id="2.70.98.10">
    <property type="match status" value="1"/>
</dbReference>
<dbReference type="InterPro" id="IPR011013">
    <property type="entry name" value="Gal_mutarotase_sf_dom"/>
</dbReference>
<dbReference type="CDD" id="cd09024">
    <property type="entry name" value="Aldose_epim_lacX"/>
    <property type="match status" value="1"/>
</dbReference>
<dbReference type="GO" id="GO:0016853">
    <property type="term" value="F:isomerase activity"/>
    <property type="evidence" value="ECO:0007669"/>
    <property type="project" value="InterPro"/>
</dbReference>
<dbReference type="eggNOG" id="COG2017">
    <property type="taxonomic scope" value="Bacteria"/>
</dbReference>
<dbReference type="InterPro" id="IPR037481">
    <property type="entry name" value="LacX"/>
</dbReference>
<evidence type="ECO:0000256" key="1">
    <source>
        <dbReference type="ARBA" id="ARBA00001913"/>
    </source>
</evidence>
<sequence length="327" mass="37595">MPNPSKVSGIKSAPFLIKKEPFYQTDCIFNGHINYTVMTTIENKYFKVSISPQGAQLTSVFNKTDQTEHLWQADPAIWPWHAPNLFPIVGGTVNNQLHVDGVAYPTTRHGFTRTSTFQLVEASDKHAKFSLPFSEKTLAIYPYKFEFQIIYTLIDNALRVCYKVINQDDKPIYFSVGGHPAFNVPFYPGENYEDYYLEFEQQEPLITHTISPDGNLSGLTEPVVLHDRKLRLTKELFANDALVFKNIKSKEITIRSDKHDKFLSVQYPHFAHMGIWAKRGADFVCIEPWLGYSDTEGIVTDIKRKEAIQRLEYGHVFEVDFFISTSY</sequence>
<dbReference type="PANTHER" id="PTHR11122">
    <property type="entry name" value="APOSPORY-ASSOCIATED PROTEIN C-RELATED"/>
    <property type="match status" value="1"/>
</dbReference>
<dbReference type="PANTHER" id="PTHR11122:SF13">
    <property type="entry name" value="GLUCOSE-6-PHOSPHATE 1-EPIMERASE"/>
    <property type="match status" value="1"/>
</dbReference>
<dbReference type="InterPro" id="IPR014718">
    <property type="entry name" value="GH-type_carb-bd"/>
</dbReference>
<dbReference type="InterPro" id="IPR008183">
    <property type="entry name" value="Aldose_1/G6P_1-epimerase"/>
</dbReference>
<evidence type="ECO:0000313" key="4">
    <source>
        <dbReference type="EMBL" id="EHQ25377.1"/>
    </source>
</evidence>
<keyword evidence="3" id="KW-0106">Calcium</keyword>
<dbReference type="Proteomes" id="UP000002774">
    <property type="component" value="Chromosome"/>
</dbReference>
<evidence type="ECO:0000256" key="3">
    <source>
        <dbReference type="ARBA" id="ARBA00022837"/>
    </source>
</evidence>
<comment type="cofactor">
    <cofactor evidence="1">
        <name>Ca(2+)</name>
        <dbReference type="ChEBI" id="CHEBI:29108"/>
    </cofactor>
</comment>
<dbReference type="STRING" id="714943.Mucpa_1213"/>
<dbReference type="AlphaFoldDB" id="H1YGJ1"/>
<protein>
    <submittedName>
        <fullName evidence="4">Aldose 1-epimerase</fullName>
    </submittedName>
</protein>
<organism evidence="4 5">
    <name type="scientific">Mucilaginibacter paludis DSM 18603</name>
    <dbReference type="NCBI Taxonomy" id="714943"/>
    <lineage>
        <taxon>Bacteria</taxon>
        <taxon>Pseudomonadati</taxon>
        <taxon>Bacteroidota</taxon>
        <taxon>Sphingobacteriia</taxon>
        <taxon>Sphingobacteriales</taxon>
        <taxon>Sphingobacteriaceae</taxon>
        <taxon>Mucilaginibacter</taxon>
    </lineage>
</organism>
<dbReference type="GO" id="GO:0030246">
    <property type="term" value="F:carbohydrate binding"/>
    <property type="evidence" value="ECO:0007669"/>
    <property type="project" value="InterPro"/>
</dbReference>
<dbReference type="EMBL" id="CM001403">
    <property type="protein sequence ID" value="EHQ25377.1"/>
    <property type="molecule type" value="Genomic_DNA"/>
</dbReference>
<dbReference type="HOGENOM" id="CLU_057834_1_0_10"/>
<proteinExistence type="predicted"/>
<accession>H1YGJ1</accession>
<evidence type="ECO:0000256" key="2">
    <source>
        <dbReference type="ARBA" id="ARBA00011245"/>
    </source>
</evidence>
<dbReference type="SUPFAM" id="SSF74650">
    <property type="entry name" value="Galactose mutarotase-like"/>
    <property type="match status" value="1"/>
</dbReference>
<name>H1YGJ1_9SPHI</name>
<keyword evidence="5" id="KW-1185">Reference proteome</keyword>
<evidence type="ECO:0000313" key="5">
    <source>
        <dbReference type="Proteomes" id="UP000002774"/>
    </source>
</evidence>
<dbReference type="GO" id="GO:0005975">
    <property type="term" value="P:carbohydrate metabolic process"/>
    <property type="evidence" value="ECO:0007669"/>
    <property type="project" value="InterPro"/>
</dbReference>